<dbReference type="OrthoDB" id="5117987at2"/>
<dbReference type="EMBL" id="BMKN01000002">
    <property type="protein sequence ID" value="GGE52811.1"/>
    <property type="molecule type" value="Genomic_DNA"/>
</dbReference>
<comment type="caution">
    <text evidence="3">The sequence shown here is derived from an EMBL/GenBank/DDBJ whole genome shotgun (WGS) entry which is preliminary data.</text>
</comment>
<evidence type="ECO:0000256" key="1">
    <source>
        <dbReference type="ARBA" id="ARBA00007689"/>
    </source>
</evidence>
<evidence type="ECO:0000313" key="4">
    <source>
        <dbReference type="Proteomes" id="UP000606730"/>
    </source>
</evidence>
<dbReference type="RefSeq" id="WP_095594012.1">
    <property type="nucleotide sequence ID" value="NZ_BMKN01000002.1"/>
</dbReference>
<sequence length="106" mass="11226">MQDFIFAYHGGKKPQTDEEGAKEMALWQAWFDKIGPNIVDPGNPVGKSYTVSASGVVDNGGANPLSGYTIIKAASVEAACEIAQDCPMVKDGSGSIEVVDIVEMEM</sequence>
<feature type="domain" description="YCII-related" evidence="2">
    <location>
        <begin position="63"/>
        <end position="104"/>
    </location>
</feature>
<evidence type="ECO:0000259" key="2">
    <source>
        <dbReference type="Pfam" id="PF03795"/>
    </source>
</evidence>
<protein>
    <recommendedName>
        <fullName evidence="2">YCII-related domain-containing protein</fullName>
    </recommendedName>
</protein>
<dbReference type="Gene3D" id="3.30.70.1060">
    <property type="entry name" value="Dimeric alpha+beta barrel"/>
    <property type="match status" value="1"/>
</dbReference>
<dbReference type="InterPro" id="IPR011008">
    <property type="entry name" value="Dimeric_a/b-barrel"/>
</dbReference>
<evidence type="ECO:0000313" key="3">
    <source>
        <dbReference type="EMBL" id="GGE52811.1"/>
    </source>
</evidence>
<proteinExistence type="inferred from homology"/>
<dbReference type="SUPFAM" id="SSF54909">
    <property type="entry name" value="Dimeric alpha+beta barrel"/>
    <property type="match status" value="1"/>
</dbReference>
<organism evidence="3 4">
    <name type="scientific">Actibacterium pelagium</name>
    <dbReference type="NCBI Taxonomy" id="2029103"/>
    <lineage>
        <taxon>Bacteria</taxon>
        <taxon>Pseudomonadati</taxon>
        <taxon>Pseudomonadota</taxon>
        <taxon>Alphaproteobacteria</taxon>
        <taxon>Rhodobacterales</taxon>
        <taxon>Roseobacteraceae</taxon>
        <taxon>Actibacterium</taxon>
    </lineage>
</organism>
<name>A0A917AIA3_9RHOB</name>
<dbReference type="Proteomes" id="UP000606730">
    <property type="component" value="Unassembled WGS sequence"/>
</dbReference>
<keyword evidence="4" id="KW-1185">Reference proteome</keyword>
<comment type="similarity">
    <text evidence="1">Belongs to the YciI family.</text>
</comment>
<dbReference type="AlphaFoldDB" id="A0A917AIA3"/>
<dbReference type="Pfam" id="PF03795">
    <property type="entry name" value="YCII"/>
    <property type="match status" value="1"/>
</dbReference>
<reference evidence="3" key="2">
    <citation type="submission" date="2020-09" db="EMBL/GenBank/DDBJ databases">
        <authorList>
            <person name="Sun Q."/>
            <person name="Zhou Y."/>
        </authorList>
    </citation>
    <scope>NUCLEOTIDE SEQUENCE</scope>
    <source>
        <strain evidence="3">CGMCC 1.16012</strain>
    </source>
</reference>
<dbReference type="InterPro" id="IPR005545">
    <property type="entry name" value="YCII"/>
</dbReference>
<reference evidence="3" key="1">
    <citation type="journal article" date="2014" name="Int. J. Syst. Evol. Microbiol.">
        <title>Complete genome sequence of Corynebacterium casei LMG S-19264T (=DSM 44701T), isolated from a smear-ripened cheese.</title>
        <authorList>
            <consortium name="US DOE Joint Genome Institute (JGI-PGF)"/>
            <person name="Walter F."/>
            <person name="Albersmeier A."/>
            <person name="Kalinowski J."/>
            <person name="Ruckert C."/>
        </authorList>
    </citation>
    <scope>NUCLEOTIDE SEQUENCE</scope>
    <source>
        <strain evidence="3">CGMCC 1.16012</strain>
    </source>
</reference>
<gene>
    <name evidence="3" type="ORF">GCM10011517_20740</name>
</gene>
<accession>A0A917AIA3</accession>